<dbReference type="PATRIC" id="fig|466.6.peg.2398"/>
<reference evidence="1 2" key="1">
    <citation type="submission" date="2015-11" db="EMBL/GenBank/DDBJ databases">
        <title>Genomic analysis of 38 Legionella species identifies large and diverse effector repertoires.</title>
        <authorList>
            <person name="Burstein D."/>
            <person name="Amaro F."/>
            <person name="Zusman T."/>
            <person name="Lifshitz Z."/>
            <person name="Cohen O."/>
            <person name="Gilbert J.A."/>
            <person name="Pupko T."/>
            <person name="Shuman H.A."/>
            <person name="Segal G."/>
        </authorList>
    </citation>
    <scope>NUCLEOTIDE SEQUENCE [LARGE SCALE GENOMIC DNA]</scope>
    <source>
        <strain evidence="1 2">PX-1-G2-E2</strain>
    </source>
</reference>
<protein>
    <submittedName>
        <fullName evidence="1">Uncharacterized protein</fullName>
    </submittedName>
</protein>
<sequence>MGTVLNLIVDSIQEGFLHPSRFIKKIKSHSQLQMLLKTPPQTASSDQIIHWNRWDSFYFDKKYTLNLRKKYDSTLQYIPELEYIVTVNETENWWCDIRDIDCLGASKSDLSLFKTLDDFATTVNHNLIADISEQNLNKNLRWEGGRIFNNLSFYCYAWDNNRIHLCNSGGSHHFSAARYLALKLNKKFPVCGRLYTVHLDSQSVFSLLNQFDLFSVNSKDWFFISEECEHFGAPVGLYPAPRPFYDQTIIFLPRNNKRSMRISKLFKQIQLFDFSLFLLKSLKNQENND</sequence>
<dbReference type="Proteomes" id="UP000054908">
    <property type="component" value="Unassembled WGS sequence"/>
</dbReference>
<accession>A0A0W0VZ03</accession>
<dbReference type="InterPro" id="IPR046507">
    <property type="entry name" value="DUF6685"/>
</dbReference>
<dbReference type="Pfam" id="PF20390">
    <property type="entry name" value="DUF6685"/>
    <property type="match status" value="1"/>
</dbReference>
<gene>
    <name evidence="1" type="ORF">Lmac_2257</name>
</gene>
<dbReference type="EMBL" id="LNYL01000045">
    <property type="protein sequence ID" value="KTD25279.1"/>
    <property type="molecule type" value="Genomic_DNA"/>
</dbReference>
<dbReference type="STRING" id="466.Lmac_2257"/>
<keyword evidence="2" id="KW-1185">Reference proteome</keyword>
<dbReference type="AlphaFoldDB" id="A0A0W0VZ03"/>
<organism evidence="1 2">
    <name type="scientific">Legionella maceachernii</name>
    <dbReference type="NCBI Taxonomy" id="466"/>
    <lineage>
        <taxon>Bacteria</taxon>
        <taxon>Pseudomonadati</taxon>
        <taxon>Pseudomonadota</taxon>
        <taxon>Gammaproteobacteria</taxon>
        <taxon>Legionellales</taxon>
        <taxon>Legionellaceae</taxon>
        <taxon>Legionella</taxon>
    </lineage>
</organism>
<name>A0A0W0VZ03_9GAMM</name>
<evidence type="ECO:0000313" key="2">
    <source>
        <dbReference type="Proteomes" id="UP000054908"/>
    </source>
</evidence>
<dbReference type="OrthoDB" id="9157053at2"/>
<comment type="caution">
    <text evidence="1">The sequence shown here is derived from an EMBL/GenBank/DDBJ whole genome shotgun (WGS) entry which is preliminary data.</text>
</comment>
<dbReference type="RefSeq" id="WP_058452990.1">
    <property type="nucleotide sequence ID" value="NZ_CAAAIB010000012.1"/>
</dbReference>
<evidence type="ECO:0000313" key="1">
    <source>
        <dbReference type="EMBL" id="KTD25279.1"/>
    </source>
</evidence>
<proteinExistence type="predicted"/>